<reference evidence="1" key="2">
    <citation type="submission" date="2015-03" db="EMBL/GenBank/DDBJ databases">
        <authorList>
            <person name="Chow C.-E.T."/>
            <person name="Winget D.M."/>
            <person name="White R.A.III."/>
            <person name="Hallam S.J."/>
            <person name="Suttle C.A."/>
        </authorList>
    </citation>
    <scope>NUCLEOTIDE SEQUENCE</scope>
    <source>
        <strain evidence="1">Oxic1_1</strain>
    </source>
</reference>
<accession>A0A0F7L6T3</accession>
<reference evidence="1" key="1">
    <citation type="journal article" date="2015" name="Front. Microbiol.">
        <title>Combining genomic sequencing methods to explore viral diversity and reveal potential virus-host interactions.</title>
        <authorList>
            <person name="Chow C.E."/>
            <person name="Winget D.M."/>
            <person name="White R.A.III."/>
            <person name="Hallam S.J."/>
            <person name="Suttle C.A."/>
        </authorList>
    </citation>
    <scope>NUCLEOTIDE SEQUENCE</scope>
    <source>
        <strain evidence="1">Oxic1_1</strain>
    </source>
</reference>
<organism evidence="1">
    <name type="scientific">uncultured marine virus</name>
    <dbReference type="NCBI Taxonomy" id="186617"/>
    <lineage>
        <taxon>Viruses</taxon>
        <taxon>environmental samples</taxon>
    </lineage>
</organism>
<evidence type="ECO:0000313" key="1">
    <source>
        <dbReference type="EMBL" id="AKH47615.1"/>
    </source>
</evidence>
<proteinExistence type="predicted"/>
<dbReference type="EMBL" id="KR029596">
    <property type="protein sequence ID" value="AKH47615.1"/>
    <property type="molecule type" value="Genomic_DNA"/>
</dbReference>
<name>A0A0F7L6T3_9VIRU</name>
<sequence length="60" mass="6789">MDIPVVVRRAKRPRRSIHSLITRVECSTALSIGYLEPASLYKPIKDSLIVLNLIKEVSNK</sequence>
<protein>
    <submittedName>
        <fullName evidence="1">Uncharacterized protein</fullName>
    </submittedName>
</protein>